<dbReference type="InterPro" id="IPR001789">
    <property type="entry name" value="Sig_transdc_resp-reg_receiver"/>
</dbReference>
<keyword evidence="3" id="KW-0238">DNA-binding</keyword>
<comment type="caution">
    <text evidence="8">The sequence shown here is derived from an EMBL/GenBank/DDBJ whole genome shotgun (WGS) entry which is preliminary data.</text>
</comment>
<dbReference type="Gene3D" id="3.40.50.2300">
    <property type="match status" value="1"/>
</dbReference>
<evidence type="ECO:0000256" key="2">
    <source>
        <dbReference type="ARBA" id="ARBA00023015"/>
    </source>
</evidence>
<accession>A0ABP7NDU1</accession>
<dbReference type="CDD" id="cd06170">
    <property type="entry name" value="LuxR_C_like"/>
    <property type="match status" value="1"/>
</dbReference>
<reference evidence="9" key="1">
    <citation type="journal article" date="2019" name="Int. J. Syst. Evol. Microbiol.">
        <title>The Global Catalogue of Microorganisms (GCM) 10K type strain sequencing project: providing services to taxonomists for standard genome sequencing and annotation.</title>
        <authorList>
            <consortium name="The Broad Institute Genomics Platform"/>
            <consortium name="The Broad Institute Genome Sequencing Center for Infectious Disease"/>
            <person name="Wu L."/>
            <person name="Ma J."/>
        </authorList>
    </citation>
    <scope>NUCLEOTIDE SEQUENCE [LARGE SCALE GENOMIC DNA]</scope>
    <source>
        <strain evidence="9">JCM 17024</strain>
    </source>
</reference>
<dbReference type="PROSITE" id="PS50043">
    <property type="entry name" value="HTH_LUXR_2"/>
    <property type="match status" value="1"/>
</dbReference>
<dbReference type="SMART" id="SM00448">
    <property type="entry name" value="REC"/>
    <property type="match status" value="1"/>
</dbReference>
<name>A0ABP7NDU1_9MICO</name>
<dbReference type="InterPro" id="IPR016032">
    <property type="entry name" value="Sig_transdc_resp-reg_C-effctor"/>
</dbReference>
<evidence type="ECO:0000256" key="5">
    <source>
        <dbReference type="PROSITE-ProRule" id="PRU00169"/>
    </source>
</evidence>
<dbReference type="SUPFAM" id="SSF46894">
    <property type="entry name" value="C-terminal effector domain of the bipartite response regulators"/>
    <property type="match status" value="1"/>
</dbReference>
<evidence type="ECO:0000313" key="8">
    <source>
        <dbReference type="EMBL" id="GAA3944267.1"/>
    </source>
</evidence>
<evidence type="ECO:0000259" key="7">
    <source>
        <dbReference type="PROSITE" id="PS50110"/>
    </source>
</evidence>
<dbReference type="Pfam" id="PF00196">
    <property type="entry name" value="GerE"/>
    <property type="match status" value="1"/>
</dbReference>
<evidence type="ECO:0000313" key="9">
    <source>
        <dbReference type="Proteomes" id="UP001501591"/>
    </source>
</evidence>
<keyword evidence="9" id="KW-1185">Reference proteome</keyword>
<dbReference type="PANTHER" id="PTHR43214:SF24">
    <property type="entry name" value="TRANSCRIPTIONAL REGULATORY PROTEIN NARL-RELATED"/>
    <property type="match status" value="1"/>
</dbReference>
<dbReference type="PRINTS" id="PR00038">
    <property type="entry name" value="HTHLUXR"/>
</dbReference>
<dbReference type="SMART" id="SM00421">
    <property type="entry name" value="HTH_LUXR"/>
    <property type="match status" value="1"/>
</dbReference>
<protein>
    <submittedName>
        <fullName evidence="8">Response regulator transcription factor</fullName>
    </submittedName>
</protein>
<dbReference type="InterPro" id="IPR000792">
    <property type="entry name" value="Tscrpt_reg_LuxR_C"/>
</dbReference>
<keyword evidence="1 5" id="KW-0597">Phosphoprotein</keyword>
<evidence type="ECO:0000259" key="6">
    <source>
        <dbReference type="PROSITE" id="PS50043"/>
    </source>
</evidence>
<keyword evidence="4" id="KW-0804">Transcription</keyword>
<gene>
    <name evidence="8" type="ORF">GCM10022383_22690</name>
</gene>
<dbReference type="PANTHER" id="PTHR43214">
    <property type="entry name" value="TWO-COMPONENT RESPONSE REGULATOR"/>
    <property type="match status" value="1"/>
</dbReference>
<dbReference type="Pfam" id="PF00072">
    <property type="entry name" value="Response_reg"/>
    <property type="match status" value="1"/>
</dbReference>
<proteinExistence type="predicted"/>
<dbReference type="EMBL" id="BAABCP010000001">
    <property type="protein sequence ID" value="GAA3944267.1"/>
    <property type="molecule type" value="Genomic_DNA"/>
</dbReference>
<evidence type="ECO:0000256" key="4">
    <source>
        <dbReference type="ARBA" id="ARBA00023163"/>
    </source>
</evidence>
<evidence type="ECO:0000256" key="1">
    <source>
        <dbReference type="ARBA" id="ARBA00022553"/>
    </source>
</evidence>
<dbReference type="CDD" id="cd17535">
    <property type="entry name" value="REC_NarL-like"/>
    <property type="match status" value="1"/>
</dbReference>
<dbReference type="SUPFAM" id="SSF52172">
    <property type="entry name" value="CheY-like"/>
    <property type="match status" value="1"/>
</dbReference>
<organism evidence="8 9">
    <name type="scientific">Microbacterium soli</name>
    <dbReference type="NCBI Taxonomy" id="446075"/>
    <lineage>
        <taxon>Bacteria</taxon>
        <taxon>Bacillati</taxon>
        <taxon>Actinomycetota</taxon>
        <taxon>Actinomycetes</taxon>
        <taxon>Micrococcales</taxon>
        <taxon>Microbacteriaceae</taxon>
        <taxon>Microbacterium</taxon>
    </lineage>
</organism>
<dbReference type="Proteomes" id="UP001501591">
    <property type="component" value="Unassembled WGS sequence"/>
</dbReference>
<dbReference type="RefSeq" id="WP_344819696.1">
    <property type="nucleotide sequence ID" value="NZ_BAABCP010000001.1"/>
</dbReference>
<dbReference type="PROSITE" id="PS50110">
    <property type="entry name" value="RESPONSE_REGULATORY"/>
    <property type="match status" value="1"/>
</dbReference>
<feature type="modified residue" description="4-aspartylphosphate" evidence="5">
    <location>
        <position position="52"/>
    </location>
</feature>
<evidence type="ECO:0000256" key="3">
    <source>
        <dbReference type="ARBA" id="ARBA00023125"/>
    </source>
</evidence>
<sequence>MRIVIAEDGALFREGLTALLERQGHRVVAIARSADAITETVERCLPDVAIIDIRMPSAGVRDGAVAAVELRRRLPECGIMMLSQHIELHGCRVLIGTPGFGYLLKDRVLDVSEFCEALGRVAEGGTALDPTVVRALVQESAHGSLGRLTARERDVLALVAEGRSNTAVAEALHLSERTVETHMRTIFMKLDLPDDGRAHRRVLAAIAYLSRDQPS</sequence>
<dbReference type="InterPro" id="IPR058245">
    <property type="entry name" value="NreC/VraR/RcsB-like_REC"/>
</dbReference>
<dbReference type="InterPro" id="IPR039420">
    <property type="entry name" value="WalR-like"/>
</dbReference>
<dbReference type="InterPro" id="IPR011006">
    <property type="entry name" value="CheY-like_superfamily"/>
</dbReference>
<feature type="domain" description="HTH luxR-type" evidence="6">
    <location>
        <begin position="141"/>
        <end position="211"/>
    </location>
</feature>
<keyword evidence="2" id="KW-0805">Transcription regulation</keyword>
<feature type="domain" description="Response regulatory" evidence="7">
    <location>
        <begin position="2"/>
        <end position="120"/>
    </location>
</feature>